<accession>A0ABX7GT30</accession>
<protein>
    <submittedName>
        <fullName evidence="1">Uncharacterized protein</fullName>
    </submittedName>
</protein>
<dbReference type="RefSeq" id="WP_188799679.1">
    <property type="nucleotide sequence ID" value="NZ_BMIZ01000002.1"/>
</dbReference>
<dbReference type="Proteomes" id="UP000663181">
    <property type="component" value="Chromosome"/>
</dbReference>
<sequence>MNEIKCGRIGANSVLDISQRVAMVIAEHGKPLAVCLAPSGHVTVESPRHALESDLVGVYRQPAANDPVATFHALLNEDILTAVEERKIRGGVGRRHIADSRSVPGARYIGEPCKVCRETERYASSHQCCKCSNVRRRERLRAKRAKVAA</sequence>
<organism evidence="1 2">
    <name type="scientific">Dyella caseinilytica</name>
    <dbReference type="NCBI Taxonomy" id="1849581"/>
    <lineage>
        <taxon>Bacteria</taxon>
        <taxon>Pseudomonadati</taxon>
        <taxon>Pseudomonadota</taxon>
        <taxon>Gammaproteobacteria</taxon>
        <taxon>Lysobacterales</taxon>
        <taxon>Rhodanobacteraceae</taxon>
        <taxon>Dyella</taxon>
    </lineage>
</organism>
<name>A0ABX7GT30_9GAMM</name>
<gene>
    <name evidence="1" type="ORF">ISN74_13185</name>
</gene>
<dbReference type="EMBL" id="CP064030">
    <property type="protein sequence ID" value="QRN52430.1"/>
    <property type="molecule type" value="Genomic_DNA"/>
</dbReference>
<proteinExistence type="predicted"/>
<evidence type="ECO:0000313" key="1">
    <source>
        <dbReference type="EMBL" id="QRN52430.1"/>
    </source>
</evidence>
<evidence type="ECO:0000313" key="2">
    <source>
        <dbReference type="Proteomes" id="UP000663181"/>
    </source>
</evidence>
<reference evidence="1 2" key="1">
    <citation type="submission" date="2020-10" db="EMBL/GenBank/DDBJ databases">
        <title>Phylogeny of dyella-like bacteria.</title>
        <authorList>
            <person name="Fu J."/>
        </authorList>
    </citation>
    <scope>NUCLEOTIDE SEQUENCE [LARGE SCALE GENOMIC DNA]</scope>
    <source>
        <strain evidence="1 2">DHOB09</strain>
    </source>
</reference>
<keyword evidence="2" id="KW-1185">Reference proteome</keyword>